<dbReference type="Proteomes" id="UP000078599">
    <property type="component" value="Unassembled WGS sequence"/>
</dbReference>
<organism evidence="1 3">
    <name type="scientific">Thiomonas arsenitoxydans (strain DSM 22701 / CIP 110005 / 3As)</name>
    <dbReference type="NCBI Taxonomy" id="426114"/>
    <lineage>
        <taxon>Bacteria</taxon>
        <taxon>Pseudomonadati</taxon>
        <taxon>Pseudomonadota</taxon>
        <taxon>Betaproteobacteria</taxon>
        <taxon>Burkholderiales</taxon>
        <taxon>Thiomonas</taxon>
    </lineage>
</organism>
<reference evidence="2 4" key="4">
    <citation type="submission" date="2015-03" db="EMBL/GenBank/DDBJ databases">
        <authorList>
            <person name="Regsiter A."/>
            <person name="william w."/>
        </authorList>
    </citation>
    <scope>NUCLEOTIDE SEQUENCE [LARGE SCALE GENOMIC DNA]</scope>
    <source>
        <strain evidence="2 4">CB1</strain>
    </source>
</reference>
<reference key="1">
    <citation type="submission" date="2009-07" db="EMBL/GenBank/DDBJ databases">
        <authorList>
            <person name="Genoscope - CEA"/>
        </authorList>
    </citation>
    <scope>NUCLEOTIDE SEQUENCE</scope>
    <source>
        <strain>3As</strain>
    </source>
</reference>
<evidence type="ECO:0000313" key="2">
    <source>
        <dbReference type="EMBL" id="CQR34201.1"/>
    </source>
</evidence>
<evidence type="ECO:0000313" key="1">
    <source>
        <dbReference type="EMBL" id="CAZ88135.1"/>
    </source>
</evidence>
<dbReference type="EMBL" id="FP475956">
    <property type="protein sequence ID" value="CAZ88135.1"/>
    <property type="molecule type" value="Genomic_DNA"/>
</dbReference>
<dbReference type="KEGG" id="thi:THI_1451"/>
<evidence type="ECO:0000313" key="4">
    <source>
        <dbReference type="Proteomes" id="UP000078599"/>
    </source>
</evidence>
<name>D6CQ55_THIA3</name>
<protein>
    <submittedName>
        <fullName evidence="1">Uncharacterized protein</fullName>
    </submittedName>
</protein>
<reference evidence="1" key="3">
    <citation type="submission" date="2010-07" db="EMBL/GenBank/DDBJ databases">
        <authorList>
            <person name="Genoscope - CEA"/>
        </authorList>
    </citation>
    <scope>NUCLEOTIDE SEQUENCE</scope>
    <source>
        <strain evidence="1">3As</strain>
    </source>
</reference>
<dbReference type="EMBL" id="CTRI01000023">
    <property type="protein sequence ID" value="CQR34201.1"/>
    <property type="molecule type" value="Genomic_DNA"/>
</dbReference>
<proteinExistence type="predicted"/>
<gene>
    <name evidence="1" type="ordered locus">THI_1451</name>
    <name evidence="2" type="ORF">THICB1_30355</name>
</gene>
<sequence>MKLTRSHLVDRRFQVFHPCEWRGRCCIAGLIWAAGGSILRWAMSVQCNSNGLGLLPETGRLHNGLSYKFRNSRARSVGSVGSADELWDYVLDTRHRLVDFFDAVHASGHLVLRGVATLVRYLCLAFRPRVHQ</sequence>
<dbReference type="Proteomes" id="UP000002372">
    <property type="component" value="Chromosome"/>
</dbReference>
<dbReference type="HOGENOM" id="CLU_1916112_0_0_4"/>
<reference evidence="3" key="2">
    <citation type="journal article" date="2010" name="PLoS Genet.">
        <title>Structure, function, and evolution of the Thiomonas spp. genome.</title>
        <authorList>
            <person name="Arsene-Ploetze F."/>
            <person name="Koechler S."/>
            <person name="Marchal M."/>
            <person name="Coppee J.Y."/>
            <person name="Chandler M."/>
            <person name="Bonnefoy V."/>
            <person name="Brochier-Armanet C."/>
            <person name="Barakat M."/>
            <person name="Barbe V."/>
            <person name="Battaglia-Brunet F."/>
            <person name="Bruneel O."/>
            <person name="Bryan C.G."/>
            <person name="Cleiss-Arnold J."/>
            <person name="Cruveiller S."/>
            <person name="Erhardt M."/>
            <person name="Heinrich-Salmeron A."/>
            <person name="Hommais F."/>
            <person name="Joulian C."/>
            <person name="Krin E."/>
            <person name="Lieutaud A."/>
            <person name="Lievremont D."/>
            <person name="Michel C."/>
            <person name="Muller D."/>
            <person name="Ortet P."/>
            <person name="Proux C."/>
            <person name="Siguier P."/>
            <person name="Roche D."/>
            <person name="Rouy Z."/>
            <person name="Salvignol G."/>
            <person name="Slyemi D."/>
            <person name="Talla E."/>
            <person name="Weiss S."/>
            <person name="Weissenbach J."/>
            <person name="Medigue C."/>
            <person name="Bertin P.N."/>
        </authorList>
    </citation>
    <scope>NUCLEOTIDE SEQUENCE [LARGE SCALE GENOMIC DNA]</scope>
    <source>
        <strain evidence="3">DSM 22701 / CIP 110005 / 3As</strain>
    </source>
</reference>
<dbReference type="AlphaFoldDB" id="D6CQ55"/>
<evidence type="ECO:0000313" key="3">
    <source>
        <dbReference type="Proteomes" id="UP000002372"/>
    </source>
</evidence>
<accession>D6CQ55</accession>
<keyword evidence="4" id="KW-1185">Reference proteome</keyword>